<name>A0A383CRT1_9ZZZZ</name>
<proteinExistence type="predicted"/>
<dbReference type="EMBL" id="UINC01210881">
    <property type="protein sequence ID" value="SVE34545.1"/>
    <property type="molecule type" value="Genomic_DNA"/>
</dbReference>
<reference evidence="1" key="1">
    <citation type="submission" date="2018-05" db="EMBL/GenBank/DDBJ databases">
        <authorList>
            <person name="Lanie J.A."/>
            <person name="Ng W.-L."/>
            <person name="Kazmierczak K.M."/>
            <person name="Andrzejewski T.M."/>
            <person name="Davidsen T.M."/>
            <person name="Wayne K.J."/>
            <person name="Tettelin H."/>
            <person name="Glass J.I."/>
            <person name="Rusch D."/>
            <person name="Podicherti R."/>
            <person name="Tsui H.-C.T."/>
            <person name="Winkler M.E."/>
        </authorList>
    </citation>
    <scope>NUCLEOTIDE SEQUENCE</scope>
</reference>
<feature type="non-terminal residue" evidence="1">
    <location>
        <position position="106"/>
    </location>
</feature>
<organism evidence="1">
    <name type="scientific">marine metagenome</name>
    <dbReference type="NCBI Taxonomy" id="408172"/>
    <lineage>
        <taxon>unclassified sequences</taxon>
        <taxon>metagenomes</taxon>
        <taxon>ecological metagenomes</taxon>
    </lineage>
</organism>
<sequence>MSFFKSNKLKFNENEIAGNEYLVSNILYCLRDINETDYGFLFLNEYNIEINKETKSRILTAYGWLLWSKYKEEYAKNDGRIDQDVKTFDDDRKFDIQSNAHHGKTE</sequence>
<dbReference type="AlphaFoldDB" id="A0A383CRT1"/>
<accession>A0A383CRT1</accession>
<protein>
    <submittedName>
        <fullName evidence="1">Uncharacterized protein</fullName>
    </submittedName>
</protein>
<evidence type="ECO:0000313" key="1">
    <source>
        <dbReference type="EMBL" id="SVE34545.1"/>
    </source>
</evidence>
<gene>
    <name evidence="1" type="ORF">METZ01_LOCUS487399</name>
</gene>